<protein>
    <submittedName>
        <fullName evidence="2">2,3-dihydroxyphenylpropionate 1,2-dioxygenase</fullName>
    </submittedName>
</protein>
<evidence type="ECO:0000259" key="1">
    <source>
        <dbReference type="Pfam" id="PF02900"/>
    </source>
</evidence>
<dbReference type="CDD" id="cd07359">
    <property type="entry name" value="PCA_45_Doxase_B_like"/>
    <property type="match status" value="1"/>
</dbReference>
<feature type="domain" description="Extradiol ring-cleavage dioxygenase class III enzyme subunit B" evidence="1">
    <location>
        <begin position="30"/>
        <end position="302"/>
    </location>
</feature>
<dbReference type="GO" id="GO:0016702">
    <property type="term" value="F:oxidoreductase activity, acting on single donors with incorporation of molecular oxygen, incorporation of two atoms of oxygen"/>
    <property type="evidence" value="ECO:0007669"/>
    <property type="project" value="UniProtKB-ARBA"/>
</dbReference>
<keyword evidence="2" id="KW-0560">Oxidoreductase</keyword>
<dbReference type="GO" id="GO:0008198">
    <property type="term" value="F:ferrous iron binding"/>
    <property type="evidence" value="ECO:0007669"/>
    <property type="project" value="InterPro"/>
</dbReference>
<keyword evidence="2" id="KW-0223">Dioxygenase</keyword>
<sequence>MAKIIMGIGASHTTLMNTQWAKVDHLPEAHNFKNALHQASAAMHALKPDLAIVVGSNHFRGHWLDMMSSFAIGVDEIESSGEHGTPKGAQKTSPDNALTIANSLLDQGYDMAFSTRFVIDHGISHAIQYLTLENQIPIVPIMINSFAPPLPRLERCLTLGKAIRIAVETLPDDMTVAIIASGGLSHQLPFPDWRKPKSDNDDFLVDSWKNGRGDWERYEKRRRAIIVNAPPRLNEEFDETFLQALCDGKTEDWLKTISEDTLVETAGNGANELRNWIVMHSAINFATGKTLAYSPMPDWLTGMGVFICEPN</sequence>
<dbReference type="EMBL" id="RBII01000001">
    <property type="protein sequence ID" value="RKQ71181.1"/>
    <property type="molecule type" value="Genomic_DNA"/>
</dbReference>
<dbReference type="OrthoDB" id="8673673at2"/>
<dbReference type="FunCoup" id="A0A420WJH3">
    <property type="interactions" value="22"/>
</dbReference>
<evidence type="ECO:0000313" key="3">
    <source>
        <dbReference type="Proteomes" id="UP000282211"/>
    </source>
</evidence>
<dbReference type="InterPro" id="IPR004183">
    <property type="entry name" value="Xdiol_dOase_suB"/>
</dbReference>
<dbReference type="Proteomes" id="UP000282211">
    <property type="component" value="Unassembled WGS sequence"/>
</dbReference>
<gene>
    <name evidence="2" type="ORF">DES40_0492</name>
</gene>
<comment type="caution">
    <text evidence="2">The sequence shown here is derived from an EMBL/GenBank/DDBJ whole genome shotgun (WGS) entry which is preliminary data.</text>
</comment>
<reference evidence="2 3" key="1">
    <citation type="submission" date="2018-10" db="EMBL/GenBank/DDBJ databases">
        <title>Genomic Encyclopedia of Type Strains, Phase IV (KMG-IV): sequencing the most valuable type-strain genomes for metagenomic binning, comparative biology and taxonomic classification.</title>
        <authorList>
            <person name="Goeker M."/>
        </authorList>
    </citation>
    <scope>NUCLEOTIDE SEQUENCE [LARGE SCALE GENOMIC DNA]</scope>
    <source>
        <strain evidence="2 3">DSM 22008</strain>
    </source>
</reference>
<evidence type="ECO:0000313" key="2">
    <source>
        <dbReference type="EMBL" id="RKQ71181.1"/>
    </source>
</evidence>
<dbReference type="RefSeq" id="WP_121098981.1">
    <property type="nucleotide sequence ID" value="NZ_RBII01000001.1"/>
</dbReference>
<dbReference type="SUPFAM" id="SSF53213">
    <property type="entry name" value="LigB-like"/>
    <property type="match status" value="1"/>
</dbReference>
<dbReference type="AlphaFoldDB" id="A0A420WJH3"/>
<proteinExistence type="predicted"/>
<dbReference type="Pfam" id="PF02900">
    <property type="entry name" value="LigB"/>
    <property type="match status" value="1"/>
</dbReference>
<dbReference type="Gene3D" id="3.40.830.10">
    <property type="entry name" value="LigB-like"/>
    <property type="match status" value="1"/>
</dbReference>
<dbReference type="InParanoid" id="A0A420WJH3"/>
<accession>A0A420WJH3</accession>
<organism evidence="2 3">
    <name type="scientific">Litorimonas taeanensis</name>
    <dbReference type="NCBI Taxonomy" id="568099"/>
    <lineage>
        <taxon>Bacteria</taxon>
        <taxon>Pseudomonadati</taxon>
        <taxon>Pseudomonadota</taxon>
        <taxon>Alphaproteobacteria</taxon>
        <taxon>Maricaulales</taxon>
        <taxon>Robiginitomaculaceae</taxon>
    </lineage>
</organism>
<name>A0A420WJH3_9PROT</name>
<keyword evidence="3" id="KW-1185">Reference proteome</keyword>